<evidence type="ECO:0000256" key="15">
    <source>
        <dbReference type="ARBA" id="ARBA00023284"/>
    </source>
</evidence>
<keyword evidence="14" id="KW-0325">Glycoprotein</keyword>
<feature type="chain" id="PRO_5040723024" description="Endoplasmic reticulum oxidoreductin 1" evidence="16">
    <location>
        <begin position="18"/>
        <end position="408"/>
    </location>
</feature>
<sequence length="408" mass="45920">MLRITLWFLCLLSSVSAYLLTSPHGKKSIYSRAVANPSISPSQTIQCNSYAKLATSLSVDVAQDYMKPGVEFVSSTLNPTLLPLLNSLLSSSPNFRLYSIDMLASCEYLPQELTECVSESCEVYPIDEDSVPPEVIKVDSRQYEFDLDGWARWDMPTEDYYDTQDVPESFTGYDGSVVWKFIHEKIAFKPSTFVCGSWRRDFNNAISGLHSSISCHILMSIEEKLEDGEGDVDGLVFREEFDRRLGTKEHVENLYFTYLLLLGAVREARHRLLEDCDSNFDGAEDLKHLLSQPIWDESVIDCAAEQMRKHGTKEDDTFWKARMRTRELMRIMNCVQCNKCRLHGKIGVLGLSTALQILLGKSGTGVDRQVISKLHRVELAALLTTTGKLGRAVMFYEDRIKGGGMGGG</sequence>
<dbReference type="SUPFAM" id="SSF110019">
    <property type="entry name" value="ERO1-like"/>
    <property type="match status" value="1"/>
</dbReference>
<protein>
    <recommendedName>
        <fullName evidence="19">Endoplasmic reticulum oxidoreductin 1</fullName>
    </recommendedName>
</protein>
<evidence type="ECO:0000256" key="9">
    <source>
        <dbReference type="ARBA" id="ARBA00022827"/>
    </source>
</evidence>
<evidence type="ECO:0000256" key="7">
    <source>
        <dbReference type="ARBA" id="ARBA00022729"/>
    </source>
</evidence>
<comment type="similarity">
    <text evidence="3">Belongs to the EROs family.</text>
</comment>
<keyword evidence="9" id="KW-0274">FAD</keyword>
<dbReference type="PANTHER" id="PTHR12613">
    <property type="entry name" value="ERO1-RELATED"/>
    <property type="match status" value="1"/>
</dbReference>
<gene>
    <name evidence="17" type="ORF">TrLO_g4437</name>
</gene>
<evidence type="ECO:0000313" key="17">
    <source>
        <dbReference type="EMBL" id="GMI17615.1"/>
    </source>
</evidence>
<dbReference type="InterPro" id="IPR037192">
    <property type="entry name" value="ERO1-like_sf"/>
</dbReference>
<keyword evidence="5" id="KW-0813">Transport</keyword>
<evidence type="ECO:0000256" key="10">
    <source>
        <dbReference type="ARBA" id="ARBA00022982"/>
    </source>
</evidence>
<evidence type="ECO:0000313" key="18">
    <source>
        <dbReference type="Proteomes" id="UP001165122"/>
    </source>
</evidence>
<dbReference type="InterPro" id="IPR007266">
    <property type="entry name" value="Ero1"/>
</dbReference>
<evidence type="ECO:0000256" key="4">
    <source>
        <dbReference type="ARBA" id="ARBA00011802"/>
    </source>
</evidence>
<dbReference type="GO" id="GO:0015035">
    <property type="term" value="F:protein-disulfide reductase activity"/>
    <property type="evidence" value="ECO:0007669"/>
    <property type="project" value="InterPro"/>
</dbReference>
<keyword evidence="12" id="KW-0472">Membrane</keyword>
<reference evidence="18" key="1">
    <citation type="journal article" date="2023" name="Commun. Biol.">
        <title>Genome analysis of Parmales, the sister group of diatoms, reveals the evolutionary specialization of diatoms from phago-mixotrophs to photoautotrophs.</title>
        <authorList>
            <person name="Ban H."/>
            <person name="Sato S."/>
            <person name="Yoshikawa S."/>
            <person name="Yamada K."/>
            <person name="Nakamura Y."/>
            <person name="Ichinomiya M."/>
            <person name="Sato N."/>
            <person name="Blanc-Mathieu R."/>
            <person name="Endo H."/>
            <person name="Kuwata A."/>
            <person name="Ogata H."/>
        </authorList>
    </citation>
    <scope>NUCLEOTIDE SEQUENCE [LARGE SCALE GENOMIC DNA]</scope>
    <source>
        <strain evidence="18">NIES 3700</strain>
    </source>
</reference>
<dbReference type="GO" id="GO:0034975">
    <property type="term" value="P:protein folding in endoplasmic reticulum"/>
    <property type="evidence" value="ECO:0007669"/>
    <property type="project" value="InterPro"/>
</dbReference>
<keyword evidence="13" id="KW-1015">Disulfide bond</keyword>
<evidence type="ECO:0000256" key="3">
    <source>
        <dbReference type="ARBA" id="ARBA00008277"/>
    </source>
</evidence>
<organism evidence="17 18">
    <name type="scientific">Triparma laevis f. longispina</name>
    <dbReference type="NCBI Taxonomy" id="1714387"/>
    <lineage>
        <taxon>Eukaryota</taxon>
        <taxon>Sar</taxon>
        <taxon>Stramenopiles</taxon>
        <taxon>Ochrophyta</taxon>
        <taxon>Bolidophyceae</taxon>
        <taxon>Parmales</taxon>
        <taxon>Triparmaceae</taxon>
        <taxon>Triparma</taxon>
    </lineage>
</organism>
<dbReference type="EMBL" id="BRXW01000299">
    <property type="protein sequence ID" value="GMI17615.1"/>
    <property type="molecule type" value="Genomic_DNA"/>
</dbReference>
<evidence type="ECO:0000256" key="5">
    <source>
        <dbReference type="ARBA" id="ARBA00022448"/>
    </source>
</evidence>
<feature type="signal peptide" evidence="16">
    <location>
        <begin position="1"/>
        <end position="17"/>
    </location>
</feature>
<dbReference type="Proteomes" id="UP001165122">
    <property type="component" value="Unassembled WGS sequence"/>
</dbReference>
<dbReference type="GO" id="GO:0005789">
    <property type="term" value="C:endoplasmic reticulum membrane"/>
    <property type="evidence" value="ECO:0007669"/>
    <property type="project" value="UniProtKB-SubCell"/>
</dbReference>
<keyword evidence="18" id="KW-1185">Reference proteome</keyword>
<comment type="cofactor">
    <cofactor evidence="1">
        <name>FAD</name>
        <dbReference type="ChEBI" id="CHEBI:57692"/>
    </cofactor>
</comment>
<evidence type="ECO:0000256" key="13">
    <source>
        <dbReference type="ARBA" id="ARBA00023157"/>
    </source>
</evidence>
<dbReference type="PANTHER" id="PTHR12613:SF0">
    <property type="entry name" value="ERO1-LIKE PROTEIN"/>
    <property type="match status" value="1"/>
</dbReference>
<keyword evidence="6" id="KW-0285">Flavoprotein</keyword>
<dbReference type="AlphaFoldDB" id="A0A9W7L066"/>
<keyword evidence="8" id="KW-0256">Endoplasmic reticulum</keyword>
<dbReference type="OrthoDB" id="269384at2759"/>
<evidence type="ECO:0000256" key="6">
    <source>
        <dbReference type="ARBA" id="ARBA00022630"/>
    </source>
</evidence>
<comment type="caution">
    <text evidence="17">The sequence shown here is derived from an EMBL/GenBank/DDBJ whole genome shotgun (WGS) entry which is preliminary data.</text>
</comment>
<evidence type="ECO:0000256" key="11">
    <source>
        <dbReference type="ARBA" id="ARBA00023002"/>
    </source>
</evidence>
<comment type="subcellular location">
    <subcellularLocation>
        <location evidence="2">Endoplasmic reticulum membrane</location>
        <topology evidence="2">Peripheral membrane protein</topology>
        <orientation evidence="2">Lumenal side</orientation>
    </subcellularLocation>
</comment>
<keyword evidence="7 16" id="KW-0732">Signal</keyword>
<proteinExistence type="inferred from homology"/>
<accession>A0A9W7L066</accession>
<evidence type="ECO:0000256" key="12">
    <source>
        <dbReference type="ARBA" id="ARBA00023136"/>
    </source>
</evidence>
<dbReference type="GO" id="GO:0016972">
    <property type="term" value="F:thiol oxidase activity"/>
    <property type="evidence" value="ECO:0007669"/>
    <property type="project" value="InterPro"/>
</dbReference>
<dbReference type="GO" id="GO:0071949">
    <property type="term" value="F:FAD binding"/>
    <property type="evidence" value="ECO:0007669"/>
    <property type="project" value="InterPro"/>
</dbReference>
<evidence type="ECO:0000256" key="16">
    <source>
        <dbReference type="SAM" id="SignalP"/>
    </source>
</evidence>
<evidence type="ECO:0000256" key="1">
    <source>
        <dbReference type="ARBA" id="ARBA00001974"/>
    </source>
</evidence>
<keyword evidence="15" id="KW-0676">Redox-active center</keyword>
<dbReference type="Pfam" id="PF04137">
    <property type="entry name" value="ERO1"/>
    <property type="match status" value="1"/>
</dbReference>
<name>A0A9W7L066_9STRA</name>
<keyword evidence="10" id="KW-0249">Electron transport</keyword>
<keyword evidence="11" id="KW-0560">Oxidoreductase</keyword>
<evidence type="ECO:0000256" key="8">
    <source>
        <dbReference type="ARBA" id="ARBA00022824"/>
    </source>
</evidence>
<evidence type="ECO:0008006" key="19">
    <source>
        <dbReference type="Google" id="ProtNLM"/>
    </source>
</evidence>
<evidence type="ECO:0000256" key="2">
    <source>
        <dbReference type="ARBA" id="ARBA00004367"/>
    </source>
</evidence>
<evidence type="ECO:0000256" key="14">
    <source>
        <dbReference type="ARBA" id="ARBA00023180"/>
    </source>
</evidence>
<comment type="subunit">
    <text evidence="4">May function both as a monomer and a homodimer.</text>
</comment>